<dbReference type="PANTHER" id="PTHR10534:SF15">
    <property type="entry name" value="PYRIDOXINE_PYRIDOXAL_PYRIDOXAMINE KINASE"/>
    <property type="match status" value="1"/>
</dbReference>
<dbReference type="PANTHER" id="PTHR10534">
    <property type="entry name" value="PYRIDOXAL KINASE"/>
    <property type="match status" value="1"/>
</dbReference>
<sequence length="280" mass="30565">MSEHGEYRPAASTAEVIDVISVQSQVIYGCVGNSIAVPSLTRNGLRALAVPTVLLSNTPHYPTCYGGEIPQQWFQGYLQAIAERGLDAQVRAIITGYLRTIDKAEALAAWLAEMRAKKPHLLMIIDPVLGDEDTGFYVDPALAQHYRDSLAPLATGLTPNRFELGCLCGETLRHEDEIVDAARSLLSQHTKWVVVTSAARSDDAQQMKVFCVTAQAVSVTEHPCYPDPPKGTGDLFTAEMTAGLLKGLPVAEAARQAGLFAQQCVWRTREAGWRELKLME</sequence>
<dbReference type="GO" id="GO:0005829">
    <property type="term" value="C:cytosol"/>
    <property type="evidence" value="ECO:0007669"/>
    <property type="project" value="TreeGrafter"/>
</dbReference>
<dbReference type="GO" id="GO:0009443">
    <property type="term" value="P:pyridoxal 5'-phosphate salvage"/>
    <property type="evidence" value="ECO:0007669"/>
    <property type="project" value="InterPro"/>
</dbReference>
<evidence type="ECO:0000259" key="6">
    <source>
        <dbReference type="Pfam" id="PF08543"/>
    </source>
</evidence>
<organism evidence="7 8">
    <name type="scientific">Izhakiella australiensis</name>
    <dbReference type="NCBI Taxonomy" id="1926881"/>
    <lineage>
        <taxon>Bacteria</taxon>
        <taxon>Pseudomonadati</taxon>
        <taxon>Pseudomonadota</taxon>
        <taxon>Gammaproteobacteria</taxon>
        <taxon>Enterobacterales</taxon>
        <taxon>Erwiniaceae</taxon>
        <taxon>Izhakiella</taxon>
    </lineage>
</organism>
<dbReference type="CDD" id="cd01173">
    <property type="entry name" value="pyridoxal_pyridoxamine_kinase"/>
    <property type="match status" value="1"/>
</dbReference>
<proteinExistence type="predicted"/>
<gene>
    <name evidence="7" type="primary">pdxK</name>
    <name evidence="7" type="ORF">BTJ39_14200</name>
</gene>
<dbReference type="RefSeq" id="WP_078003360.1">
    <property type="nucleotide sequence ID" value="NZ_MRUL01000009.1"/>
</dbReference>
<evidence type="ECO:0000256" key="1">
    <source>
        <dbReference type="ARBA" id="ARBA00012104"/>
    </source>
</evidence>
<dbReference type="EC" id="2.7.1.35" evidence="1"/>
<dbReference type="GO" id="GO:0008902">
    <property type="term" value="F:hydroxymethylpyrimidine kinase activity"/>
    <property type="evidence" value="ECO:0007669"/>
    <property type="project" value="TreeGrafter"/>
</dbReference>
<dbReference type="InterPro" id="IPR029056">
    <property type="entry name" value="Ribokinase-like"/>
</dbReference>
<dbReference type="InterPro" id="IPR004625">
    <property type="entry name" value="PyrdxlKinase"/>
</dbReference>
<keyword evidence="3" id="KW-0547">Nucleotide-binding</keyword>
<feature type="domain" description="Pyridoxamine kinase/Phosphomethylpyrimidine kinase" evidence="6">
    <location>
        <begin position="68"/>
        <end position="268"/>
    </location>
</feature>
<reference evidence="7 8" key="1">
    <citation type="submission" date="2016-12" db="EMBL/GenBank/DDBJ databases">
        <title>Izhakiella australiana sp. nov. of genus Izhakiella isolated from Australian desert.</title>
        <authorList>
            <person name="Ji M."/>
        </authorList>
    </citation>
    <scope>NUCLEOTIDE SEQUENCE [LARGE SCALE GENOMIC DNA]</scope>
    <source>
        <strain evidence="7 8">D4N98</strain>
    </source>
</reference>
<keyword evidence="2" id="KW-0808">Transferase</keyword>
<protein>
    <recommendedName>
        <fullName evidence="1">pyridoxal kinase</fullName>
        <ecNumber evidence="1">2.7.1.35</ecNumber>
    </recommendedName>
</protein>
<keyword evidence="5" id="KW-0067">ATP-binding</keyword>
<keyword evidence="8" id="KW-1185">Reference proteome</keyword>
<evidence type="ECO:0000256" key="2">
    <source>
        <dbReference type="ARBA" id="ARBA00022679"/>
    </source>
</evidence>
<dbReference type="GO" id="GO:0005524">
    <property type="term" value="F:ATP binding"/>
    <property type="evidence" value="ECO:0007669"/>
    <property type="project" value="UniProtKB-KW"/>
</dbReference>
<evidence type="ECO:0000313" key="7">
    <source>
        <dbReference type="EMBL" id="OON39427.1"/>
    </source>
</evidence>
<comment type="caution">
    <text evidence="7">The sequence shown here is derived from an EMBL/GenBank/DDBJ whole genome shotgun (WGS) entry which is preliminary data.</text>
</comment>
<evidence type="ECO:0000256" key="3">
    <source>
        <dbReference type="ARBA" id="ARBA00022741"/>
    </source>
</evidence>
<dbReference type="Proteomes" id="UP000190667">
    <property type="component" value="Unassembled WGS sequence"/>
</dbReference>
<accession>A0A1S8YKN5</accession>
<dbReference type="OrthoDB" id="9800808at2"/>
<name>A0A1S8YKN5_9GAMM</name>
<evidence type="ECO:0000256" key="4">
    <source>
        <dbReference type="ARBA" id="ARBA00022777"/>
    </source>
</evidence>
<dbReference type="Pfam" id="PF08543">
    <property type="entry name" value="Phos_pyr_kin"/>
    <property type="match status" value="1"/>
</dbReference>
<dbReference type="InterPro" id="IPR013749">
    <property type="entry name" value="PM/HMP-P_kinase-1"/>
</dbReference>
<dbReference type="GO" id="GO:0008478">
    <property type="term" value="F:pyridoxal kinase activity"/>
    <property type="evidence" value="ECO:0007669"/>
    <property type="project" value="UniProtKB-EC"/>
</dbReference>
<dbReference type="Gene3D" id="3.40.1190.20">
    <property type="match status" value="1"/>
</dbReference>
<dbReference type="NCBIfam" id="NF006034">
    <property type="entry name" value="PRK08176.1"/>
    <property type="match status" value="1"/>
</dbReference>
<dbReference type="EMBL" id="MRUL01000009">
    <property type="protein sequence ID" value="OON39427.1"/>
    <property type="molecule type" value="Genomic_DNA"/>
</dbReference>
<dbReference type="STRING" id="1926881.BTJ39_14200"/>
<keyword evidence="4 7" id="KW-0418">Kinase</keyword>
<dbReference type="SUPFAM" id="SSF53613">
    <property type="entry name" value="Ribokinase-like"/>
    <property type="match status" value="1"/>
</dbReference>
<dbReference type="AlphaFoldDB" id="A0A1S8YKN5"/>
<evidence type="ECO:0000256" key="5">
    <source>
        <dbReference type="ARBA" id="ARBA00022840"/>
    </source>
</evidence>
<evidence type="ECO:0000313" key="8">
    <source>
        <dbReference type="Proteomes" id="UP000190667"/>
    </source>
</evidence>